<evidence type="ECO:0000256" key="5">
    <source>
        <dbReference type="ARBA" id="ARBA00023136"/>
    </source>
</evidence>
<evidence type="ECO:0000256" key="4">
    <source>
        <dbReference type="ARBA" id="ARBA00022989"/>
    </source>
</evidence>
<keyword evidence="4 6" id="KW-1133">Transmembrane helix</keyword>
<name>A0A9D4X6U4_PEA</name>
<dbReference type="InterPro" id="IPR050307">
    <property type="entry name" value="Sterol_Desaturase_Related"/>
</dbReference>
<dbReference type="SUPFAM" id="SSF51735">
    <property type="entry name" value="NAD(P)-binding Rossmann-fold domains"/>
    <property type="match status" value="1"/>
</dbReference>
<dbReference type="AlphaFoldDB" id="A0A9D4X6U4"/>
<reference evidence="9 10" key="1">
    <citation type="journal article" date="2022" name="Nat. Genet.">
        <title>Improved pea reference genome and pan-genome highlight genomic features and evolutionary characteristics.</title>
        <authorList>
            <person name="Yang T."/>
            <person name="Liu R."/>
            <person name="Luo Y."/>
            <person name="Hu S."/>
            <person name="Wang D."/>
            <person name="Wang C."/>
            <person name="Pandey M.K."/>
            <person name="Ge S."/>
            <person name="Xu Q."/>
            <person name="Li N."/>
            <person name="Li G."/>
            <person name="Huang Y."/>
            <person name="Saxena R.K."/>
            <person name="Ji Y."/>
            <person name="Li M."/>
            <person name="Yan X."/>
            <person name="He Y."/>
            <person name="Liu Y."/>
            <person name="Wang X."/>
            <person name="Xiang C."/>
            <person name="Varshney R.K."/>
            <person name="Ding H."/>
            <person name="Gao S."/>
            <person name="Zong X."/>
        </authorList>
    </citation>
    <scope>NUCLEOTIDE SEQUENCE [LARGE SCALE GENOMIC DNA]</scope>
    <source>
        <strain evidence="9 10">cv. Zhongwan 6</strain>
    </source>
</reference>
<evidence type="ECO:0000313" key="9">
    <source>
        <dbReference type="EMBL" id="KAI5414843.1"/>
    </source>
</evidence>
<dbReference type="Gramene" id="Psat04G0034600-T2">
    <property type="protein sequence ID" value="KAI5414843.1"/>
    <property type="gene ID" value="KIW84_040346"/>
</dbReference>
<feature type="transmembrane region" description="Helical" evidence="6">
    <location>
        <begin position="53"/>
        <end position="76"/>
    </location>
</feature>
<feature type="transmembrane region" description="Helical" evidence="6">
    <location>
        <begin position="113"/>
        <end position="132"/>
    </location>
</feature>
<evidence type="ECO:0000256" key="1">
    <source>
        <dbReference type="ARBA" id="ARBA00004141"/>
    </source>
</evidence>
<dbReference type="GO" id="GO:0016020">
    <property type="term" value="C:membrane"/>
    <property type="evidence" value="ECO:0007669"/>
    <property type="project" value="UniProtKB-SubCell"/>
</dbReference>
<dbReference type="InterPro" id="IPR036291">
    <property type="entry name" value="NAD(P)-bd_dom_sf"/>
</dbReference>
<dbReference type="EMBL" id="JAMSHJ010000004">
    <property type="protein sequence ID" value="KAI5414843.1"/>
    <property type="molecule type" value="Genomic_DNA"/>
</dbReference>
<dbReference type="GO" id="GO:0016491">
    <property type="term" value="F:oxidoreductase activity"/>
    <property type="evidence" value="ECO:0007669"/>
    <property type="project" value="InterPro"/>
</dbReference>
<keyword evidence="10" id="KW-1185">Reference proteome</keyword>
<gene>
    <name evidence="9" type="ORF">KIW84_040346</name>
</gene>
<protein>
    <submittedName>
        <fullName evidence="9">Very-long-chain aldehyde decarbonylase cer3, variant 2</fullName>
    </submittedName>
</protein>
<evidence type="ECO:0000259" key="8">
    <source>
        <dbReference type="Pfam" id="PF12076"/>
    </source>
</evidence>
<dbReference type="PANTHER" id="PTHR11863">
    <property type="entry name" value="STEROL DESATURASE"/>
    <property type="match status" value="1"/>
</dbReference>
<proteinExistence type="inferred from homology"/>
<dbReference type="InterPro" id="IPR006694">
    <property type="entry name" value="Fatty_acid_hydroxylase"/>
</dbReference>
<dbReference type="Pfam" id="PF04116">
    <property type="entry name" value="FA_hydroxylase"/>
    <property type="match status" value="1"/>
</dbReference>
<comment type="similarity">
    <text evidence="2">Belongs to the sterol desaturase family.</text>
</comment>
<feature type="transmembrane region" description="Helical" evidence="6">
    <location>
        <begin position="29"/>
        <end position="47"/>
    </location>
</feature>
<accession>A0A9D4X6U4</accession>
<feature type="domain" description="Fatty acid hydroxylase" evidence="7">
    <location>
        <begin position="63"/>
        <end position="203"/>
    </location>
</feature>
<evidence type="ECO:0000313" key="10">
    <source>
        <dbReference type="Proteomes" id="UP001058974"/>
    </source>
</evidence>
<keyword evidence="3 6" id="KW-0812">Transmembrane</keyword>
<evidence type="ECO:0000256" key="3">
    <source>
        <dbReference type="ARBA" id="ARBA00022692"/>
    </source>
</evidence>
<organism evidence="9 10">
    <name type="scientific">Pisum sativum</name>
    <name type="common">Garden pea</name>
    <name type="synonym">Lathyrus oleraceus</name>
    <dbReference type="NCBI Taxonomy" id="3888"/>
    <lineage>
        <taxon>Eukaryota</taxon>
        <taxon>Viridiplantae</taxon>
        <taxon>Streptophyta</taxon>
        <taxon>Embryophyta</taxon>
        <taxon>Tracheophyta</taxon>
        <taxon>Spermatophyta</taxon>
        <taxon>Magnoliopsida</taxon>
        <taxon>eudicotyledons</taxon>
        <taxon>Gunneridae</taxon>
        <taxon>Pentapetalae</taxon>
        <taxon>rosids</taxon>
        <taxon>fabids</taxon>
        <taxon>Fabales</taxon>
        <taxon>Fabaceae</taxon>
        <taxon>Papilionoideae</taxon>
        <taxon>50 kb inversion clade</taxon>
        <taxon>NPAAA clade</taxon>
        <taxon>Hologalegina</taxon>
        <taxon>IRL clade</taxon>
        <taxon>Fabeae</taxon>
        <taxon>Lathyrus</taxon>
    </lineage>
</organism>
<evidence type="ECO:0000256" key="2">
    <source>
        <dbReference type="ARBA" id="ARBA00009324"/>
    </source>
</evidence>
<dbReference type="Pfam" id="PF12076">
    <property type="entry name" value="CER1-like_C"/>
    <property type="match status" value="1"/>
</dbReference>
<sequence>MLFLTRNRKILQQGVDFNQIDKEWNWDNFLILQTLVASIVCYIFPFLQHLPIWNVKGLVLALILHVGVSEPIYYWVHKKFHEDYLFKNYHSLHHSSPVPTPLTAGNATFMEHIVLMVVIGIPIFGTSMMGYGSTSLVYGYVLIFDYLRCLGHCNVEIVPHKWFEAFPFLKYVIYTPTYHNLHRTDKDTNFCLFMPLFDALGNTLNTKSWTLHKTLSLGSGNESRVPDFVFLAHMVDISSAMHVPFVLRSTSSLPYTTRLFFIPCLPFTFIVVMVMWLRSKTFLLSFYYLRGRLHQTWVVPRCGFQYFLPFATNGINNLIEQSILRADKMGVKVISLAALNKNESLNGGGKLFVDKHPNLRVRVVHGNTLTAAVILNEIPQGVNEVFLTGATSKLGRAIALYLCQKKVRVLMLTISTDRFLKIQKEAPLEYQSFLVQVTKYQAAQNCKTWIVGKWITPREQSWAPKGTHFHQFVVPPILSFRRDCTYGELAAMKLPEDVQGLGCCEYTMERGVVHACHAGGVVHSLEGWSHHEVGAIDVKRIDLVWQAALKHGLKPVTTCPHNKTD</sequence>
<dbReference type="GO" id="GO:0008610">
    <property type="term" value="P:lipid biosynthetic process"/>
    <property type="evidence" value="ECO:0007669"/>
    <property type="project" value="InterPro"/>
</dbReference>
<dbReference type="GO" id="GO:0005506">
    <property type="term" value="F:iron ion binding"/>
    <property type="evidence" value="ECO:0007669"/>
    <property type="project" value="InterPro"/>
</dbReference>
<evidence type="ECO:0000259" key="7">
    <source>
        <dbReference type="Pfam" id="PF04116"/>
    </source>
</evidence>
<feature type="transmembrane region" description="Helical" evidence="6">
    <location>
        <begin position="259"/>
        <end position="277"/>
    </location>
</feature>
<comment type="caution">
    <text evidence="9">The sequence shown here is derived from an EMBL/GenBank/DDBJ whole genome shotgun (WGS) entry which is preliminary data.</text>
</comment>
<dbReference type="InterPro" id="IPR021940">
    <property type="entry name" value="CER1-like_C"/>
</dbReference>
<dbReference type="Proteomes" id="UP001058974">
    <property type="component" value="Chromosome 4"/>
</dbReference>
<keyword evidence="5 6" id="KW-0472">Membrane</keyword>
<evidence type="ECO:0000256" key="6">
    <source>
        <dbReference type="SAM" id="Phobius"/>
    </source>
</evidence>
<feature type="domain" description="Very-long-chain aldehyde decarbonylase CER1-like C-terminal" evidence="8">
    <location>
        <begin position="385"/>
        <end position="555"/>
    </location>
</feature>
<comment type="subcellular location">
    <subcellularLocation>
        <location evidence="1">Membrane</location>
        <topology evidence="1">Multi-pass membrane protein</topology>
    </subcellularLocation>
</comment>